<keyword evidence="1" id="KW-0472">Membrane</keyword>
<keyword evidence="1" id="KW-0812">Transmembrane</keyword>
<accession>A0A1F5VYA1</accession>
<gene>
    <name evidence="2" type="ORF">A2Y62_20490</name>
</gene>
<comment type="caution">
    <text evidence="2">The sequence shown here is derived from an EMBL/GenBank/DDBJ whole genome shotgun (WGS) entry which is preliminary data.</text>
</comment>
<evidence type="ECO:0000313" key="2">
    <source>
        <dbReference type="EMBL" id="OGF68021.1"/>
    </source>
</evidence>
<name>A0A1F5VYA1_9BACT</name>
<dbReference type="AlphaFoldDB" id="A0A1F5VYA1"/>
<dbReference type="Proteomes" id="UP000178943">
    <property type="component" value="Unassembled WGS sequence"/>
</dbReference>
<keyword evidence="1" id="KW-1133">Transmembrane helix</keyword>
<evidence type="ECO:0000256" key="1">
    <source>
        <dbReference type="SAM" id="Phobius"/>
    </source>
</evidence>
<organism evidence="2 3">
    <name type="scientific">Candidatus Fischerbacteria bacterium RBG_13_37_8</name>
    <dbReference type="NCBI Taxonomy" id="1817863"/>
    <lineage>
        <taxon>Bacteria</taxon>
        <taxon>Candidatus Fischeribacteriota</taxon>
    </lineage>
</organism>
<proteinExistence type="predicted"/>
<protein>
    <submittedName>
        <fullName evidence="2">Uncharacterized protein</fullName>
    </submittedName>
</protein>
<sequence length="298" mass="34443">MLIELLHDICYKDLMKNKHRRLIVSFSIYMLLTTILFPQEVHKSNILQTAQQLRSFLVEPGDANLPDNAVNLQTQFKHLLRDMFIEVMKKNPDAESTELKQLFESALKSKGIKYETSDIGYDSKAKFSIYGFVFPITIDKQKSHPQLLAVTIPVSVMCGKDTSLYLFERQNEQYQHILSYEAPTYKTIDKAHSLFQYQISPKDRNGKYFIVAANVNPWCSSNWQELHYVVLRPGRSPDKPKILLKGKDIIYIGANEPIYSLAVTYSGFSLDFTGEDPDPEIIMKHHHIKHTIHNNTIY</sequence>
<dbReference type="EMBL" id="MFGW01000033">
    <property type="protein sequence ID" value="OGF68021.1"/>
    <property type="molecule type" value="Genomic_DNA"/>
</dbReference>
<feature type="transmembrane region" description="Helical" evidence="1">
    <location>
        <begin position="21"/>
        <end position="38"/>
    </location>
</feature>
<reference evidence="2 3" key="1">
    <citation type="journal article" date="2016" name="Nat. Commun.">
        <title>Thousands of microbial genomes shed light on interconnected biogeochemical processes in an aquifer system.</title>
        <authorList>
            <person name="Anantharaman K."/>
            <person name="Brown C.T."/>
            <person name="Hug L.A."/>
            <person name="Sharon I."/>
            <person name="Castelle C.J."/>
            <person name="Probst A.J."/>
            <person name="Thomas B.C."/>
            <person name="Singh A."/>
            <person name="Wilkins M.J."/>
            <person name="Karaoz U."/>
            <person name="Brodie E.L."/>
            <person name="Williams K.H."/>
            <person name="Hubbard S.S."/>
            <person name="Banfield J.F."/>
        </authorList>
    </citation>
    <scope>NUCLEOTIDE SEQUENCE [LARGE SCALE GENOMIC DNA]</scope>
</reference>
<evidence type="ECO:0000313" key="3">
    <source>
        <dbReference type="Proteomes" id="UP000178943"/>
    </source>
</evidence>